<dbReference type="EMBL" id="MU275854">
    <property type="protein sequence ID" value="KAI0051225.1"/>
    <property type="molecule type" value="Genomic_DNA"/>
</dbReference>
<protein>
    <submittedName>
        <fullName evidence="1">DUF1771-domain-containing protein</fullName>
    </submittedName>
</protein>
<evidence type="ECO:0000313" key="2">
    <source>
        <dbReference type="Proteomes" id="UP000814033"/>
    </source>
</evidence>
<organism evidence="1 2">
    <name type="scientific">Auriscalpium vulgare</name>
    <dbReference type="NCBI Taxonomy" id="40419"/>
    <lineage>
        <taxon>Eukaryota</taxon>
        <taxon>Fungi</taxon>
        <taxon>Dikarya</taxon>
        <taxon>Basidiomycota</taxon>
        <taxon>Agaricomycotina</taxon>
        <taxon>Agaricomycetes</taxon>
        <taxon>Russulales</taxon>
        <taxon>Auriscalpiaceae</taxon>
        <taxon>Auriscalpium</taxon>
    </lineage>
</organism>
<evidence type="ECO:0000313" key="1">
    <source>
        <dbReference type="EMBL" id="KAI0051225.1"/>
    </source>
</evidence>
<keyword evidence="2" id="KW-1185">Reference proteome</keyword>
<dbReference type="Proteomes" id="UP000814033">
    <property type="component" value="Unassembled WGS sequence"/>
</dbReference>
<reference evidence="1" key="2">
    <citation type="journal article" date="2022" name="New Phytol.">
        <title>Evolutionary transition to the ectomycorrhizal habit in the genomes of a hyperdiverse lineage of mushroom-forming fungi.</title>
        <authorList>
            <person name="Looney B."/>
            <person name="Miyauchi S."/>
            <person name="Morin E."/>
            <person name="Drula E."/>
            <person name="Courty P.E."/>
            <person name="Kohler A."/>
            <person name="Kuo A."/>
            <person name="LaButti K."/>
            <person name="Pangilinan J."/>
            <person name="Lipzen A."/>
            <person name="Riley R."/>
            <person name="Andreopoulos W."/>
            <person name="He G."/>
            <person name="Johnson J."/>
            <person name="Nolan M."/>
            <person name="Tritt A."/>
            <person name="Barry K.W."/>
            <person name="Grigoriev I.V."/>
            <person name="Nagy L.G."/>
            <person name="Hibbett D."/>
            <person name="Henrissat B."/>
            <person name="Matheny P.B."/>
            <person name="Labbe J."/>
            <person name="Martin F.M."/>
        </authorList>
    </citation>
    <scope>NUCLEOTIDE SEQUENCE</scope>
    <source>
        <strain evidence="1">FP105234-sp</strain>
    </source>
</reference>
<gene>
    <name evidence="1" type="ORF">FA95DRAFT_354936</name>
</gene>
<sequence>MGILGDILRALGNVLCGQSSSQQPQEPQGQGYPGKPTYAQQTQPQQQQQQGYNPPQQQQQQPSYYPPQQQQQQQYHPPQQQQQPQQQQPWGAQQPQPVQHHKPHHGHGQGPAPFSTPPTSPPHPASPPPHGRPHGRVDQNQVNQANEHYTSLRARANVEGDAMGRAFDESHTAYERGDGARAKELSNEGKAHQREMERLNAEASEWIFRENNTDSGPGEVDLHGLYVKEAITYTDRAIQEARQRGESELHLIVGKGLHSANHNAKIKPAIEELMLKHNLVAALDPQNSGVLIVQLDGGSAGERTRERGGQLLGADDITRRLGDARGDGCVIM</sequence>
<name>A0ACB8S5P9_9AGAM</name>
<proteinExistence type="predicted"/>
<reference evidence="1" key="1">
    <citation type="submission" date="2021-02" db="EMBL/GenBank/DDBJ databases">
        <authorList>
            <consortium name="DOE Joint Genome Institute"/>
            <person name="Ahrendt S."/>
            <person name="Looney B.P."/>
            <person name="Miyauchi S."/>
            <person name="Morin E."/>
            <person name="Drula E."/>
            <person name="Courty P.E."/>
            <person name="Chicoki N."/>
            <person name="Fauchery L."/>
            <person name="Kohler A."/>
            <person name="Kuo A."/>
            <person name="Labutti K."/>
            <person name="Pangilinan J."/>
            <person name="Lipzen A."/>
            <person name="Riley R."/>
            <person name="Andreopoulos W."/>
            <person name="He G."/>
            <person name="Johnson J."/>
            <person name="Barry K.W."/>
            <person name="Grigoriev I.V."/>
            <person name="Nagy L."/>
            <person name="Hibbett D."/>
            <person name="Henrissat B."/>
            <person name="Matheny P.B."/>
            <person name="Labbe J."/>
            <person name="Martin F."/>
        </authorList>
    </citation>
    <scope>NUCLEOTIDE SEQUENCE</scope>
    <source>
        <strain evidence="1">FP105234-sp</strain>
    </source>
</reference>
<accession>A0ACB8S5P9</accession>
<comment type="caution">
    <text evidence="1">The sequence shown here is derived from an EMBL/GenBank/DDBJ whole genome shotgun (WGS) entry which is preliminary data.</text>
</comment>